<dbReference type="EMBL" id="JBEPSJ010000005">
    <property type="protein sequence ID" value="MET4583903.1"/>
    <property type="molecule type" value="Genomic_DNA"/>
</dbReference>
<dbReference type="Pfam" id="PF13302">
    <property type="entry name" value="Acetyltransf_3"/>
    <property type="match status" value="1"/>
</dbReference>
<dbReference type="Proteomes" id="UP001549257">
    <property type="component" value="Unassembled WGS sequence"/>
</dbReference>
<name>A0ABV2QTV3_9MICO</name>
<dbReference type="InterPro" id="IPR000182">
    <property type="entry name" value="GNAT_dom"/>
</dbReference>
<comment type="caution">
    <text evidence="2">The sequence shown here is derived from an EMBL/GenBank/DDBJ whole genome shotgun (WGS) entry which is preliminary data.</text>
</comment>
<dbReference type="SUPFAM" id="SSF55729">
    <property type="entry name" value="Acyl-CoA N-acyltransferases (Nat)"/>
    <property type="match status" value="1"/>
</dbReference>
<evidence type="ECO:0000313" key="2">
    <source>
        <dbReference type="EMBL" id="MET4583903.1"/>
    </source>
</evidence>
<dbReference type="PROSITE" id="PS51186">
    <property type="entry name" value="GNAT"/>
    <property type="match status" value="1"/>
</dbReference>
<dbReference type="InterPro" id="IPR051531">
    <property type="entry name" value="N-acetyltransferase"/>
</dbReference>
<accession>A0ABV2QTV3</accession>
<proteinExistence type="predicted"/>
<evidence type="ECO:0000259" key="1">
    <source>
        <dbReference type="PROSITE" id="PS51186"/>
    </source>
</evidence>
<dbReference type="PANTHER" id="PTHR43792">
    <property type="entry name" value="GNAT FAMILY, PUTATIVE (AFU_ORTHOLOGUE AFUA_3G00765)-RELATED-RELATED"/>
    <property type="match status" value="1"/>
</dbReference>
<dbReference type="InterPro" id="IPR016181">
    <property type="entry name" value="Acyl_CoA_acyltransferase"/>
</dbReference>
<reference evidence="2 3" key="1">
    <citation type="submission" date="2024-06" db="EMBL/GenBank/DDBJ databases">
        <title>Sorghum-associated microbial communities from plants grown in Nebraska, USA.</title>
        <authorList>
            <person name="Schachtman D."/>
        </authorList>
    </citation>
    <scope>NUCLEOTIDE SEQUENCE [LARGE SCALE GENOMIC DNA]</scope>
    <source>
        <strain evidence="2 3">2857</strain>
    </source>
</reference>
<evidence type="ECO:0000313" key="3">
    <source>
        <dbReference type="Proteomes" id="UP001549257"/>
    </source>
</evidence>
<protein>
    <submittedName>
        <fullName evidence="2">RimJ/RimL family protein N-acetyltransferase</fullName>
    </submittedName>
</protein>
<dbReference type="PANTHER" id="PTHR43792:SF1">
    <property type="entry name" value="N-ACETYLTRANSFERASE DOMAIN-CONTAINING PROTEIN"/>
    <property type="match status" value="1"/>
</dbReference>
<sequence>MSLPWTPVYPIVTERLVLRPHTPADLGDLRQFHSDPDVVRYIPWPVRSEEETRVALQARVAQGRVDADGQWLVLAIELAETGQVIGEVLLKCASAEKGEGELGYALNAAFHRRGYAFEAAHRMLSLGFAEFGLGRITATLDARNAASAGLLEKLGMTLDSVARDQPFKGELVDELTYAIDAKDFS</sequence>
<dbReference type="Gene3D" id="3.40.630.30">
    <property type="match status" value="1"/>
</dbReference>
<dbReference type="RefSeq" id="WP_354026068.1">
    <property type="nucleotide sequence ID" value="NZ_JBEPSJ010000005.1"/>
</dbReference>
<keyword evidence="3" id="KW-1185">Reference proteome</keyword>
<feature type="domain" description="N-acetyltransferase" evidence="1">
    <location>
        <begin position="16"/>
        <end position="178"/>
    </location>
</feature>
<organism evidence="2 3">
    <name type="scientific">Conyzicola nivalis</name>
    <dbReference type="NCBI Taxonomy" id="1477021"/>
    <lineage>
        <taxon>Bacteria</taxon>
        <taxon>Bacillati</taxon>
        <taxon>Actinomycetota</taxon>
        <taxon>Actinomycetes</taxon>
        <taxon>Micrococcales</taxon>
        <taxon>Microbacteriaceae</taxon>
        <taxon>Conyzicola</taxon>
    </lineage>
</organism>
<gene>
    <name evidence="2" type="ORF">ABIE21_003434</name>
</gene>